<dbReference type="PROSITE" id="PS50088">
    <property type="entry name" value="ANK_REPEAT"/>
    <property type="match status" value="2"/>
</dbReference>
<protein>
    <submittedName>
        <fullName evidence="5">Potassium channel AKT1</fullName>
    </submittedName>
</protein>
<keyword evidence="5" id="KW-0407">Ion channel</keyword>
<evidence type="ECO:0000256" key="1">
    <source>
        <dbReference type="ARBA" id="ARBA00022737"/>
    </source>
</evidence>
<dbReference type="Proteomes" id="UP000186817">
    <property type="component" value="Unassembled WGS sequence"/>
</dbReference>
<dbReference type="PANTHER" id="PTHR24198">
    <property type="entry name" value="ANKYRIN REPEAT AND PROTEIN KINASE DOMAIN-CONTAINING PROTEIN"/>
    <property type="match status" value="1"/>
</dbReference>
<gene>
    <name evidence="5" type="primary">AKT1</name>
    <name evidence="5" type="ORF">AK812_SmicGene40735</name>
</gene>
<dbReference type="SMART" id="SM00248">
    <property type="entry name" value="ANK"/>
    <property type="match status" value="6"/>
</dbReference>
<keyword evidence="5" id="KW-0406">Ion transport</keyword>
<dbReference type="Gene3D" id="1.25.40.20">
    <property type="entry name" value="Ankyrin repeat-containing domain"/>
    <property type="match status" value="2"/>
</dbReference>
<keyword evidence="4" id="KW-0732">Signal</keyword>
<dbReference type="Pfam" id="PF00023">
    <property type="entry name" value="Ank"/>
    <property type="match status" value="2"/>
</dbReference>
<accession>A0A1Q9C7U7</accession>
<feature type="repeat" description="ANK" evidence="3">
    <location>
        <begin position="618"/>
        <end position="650"/>
    </location>
</feature>
<dbReference type="GO" id="GO:0034220">
    <property type="term" value="P:monoatomic ion transmembrane transport"/>
    <property type="evidence" value="ECO:0007669"/>
    <property type="project" value="UniProtKB-KW"/>
</dbReference>
<reference evidence="5 6" key="1">
    <citation type="submission" date="2016-02" db="EMBL/GenBank/DDBJ databases">
        <title>Genome analysis of coral dinoflagellate symbionts highlights evolutionary adaptations to a symbiotic lifestyle.</title>
        <authorList>
            <person name="Aranda M."/>
            <person name="Li Y."/>
            <person name="Liew Y.J."/>
            <person name="Baumgarten S."/>
            <person name="Simakov O."/>
            <person name="Wilson M."/>
            <person name="Piel J."/>
            <person name="Ashoor H."/>
            <person name="Bougouffa S."/>
            <person name="Bajic V.B."/>
            <person name="Ryu T."/>
            <person name="Ravasi T."/>
            <person name="Bayer T."/>
            <person name="Micklem G."/>
            <person name="Kim H."/>
            <person name="Bhak J."/>
            <person name="Lajeunesse T.C."/>
            <person name="Voolstra C.R."/>
        </authorList>
    </citation>
    <scope>NUCLEOTIDE SEQUENCE [LARGE SCALE GENOMIC DNA]</scope>
    <source>
        <strain evidence="5 6">CCMP2467</strain>
    </source>
</reference>
<keyword evidence="2 3" id="KW-0040">ANK repeat</keyword>
<dbReference type="PANTHER" id="PTHR24198:SF165">
    <property type="entry name" value="ANKYRIN REPEAT-CONTAINING PROTEIN-RELATED"/>
    <property type="match status" value="1"/>
</dbReference>
<evidence type="ECO:0000313" key="5">
    <source>
        <dbReference type="EMBL" id="OLP79023.1"/>
    </source>
</evidence>
<dbReference type="Pfam" id="PF12796">
    <property type="entry name" value="Ank_2"/>
    <property type="match status" value="1"/>
</dbReference>
<feature type="signal peptide" evidence="4">
    <location>
        <begin position="1"/>
        <end position="17"/>
    </location>
</feature>
<dbReference type="OrthoDB" id="426213at2759"/>
<organism evidence="5 6">
    <name type="scientific">Symbiodinium microadriaticum</name>
    <name type="common">Dinoflagellate</name>
    <name type="synonym">Zooxanthella microadriatica</name>
    <dbReference type="NCBI Taxonomy" id="2951"/>
    <lineage>
        <taxon>Eukaryota</taxon>
        <taxon>Sar</taxon>
        <taxon>Alveolata</taxon>
        <taxon>Dinophyceae</taxon>
        <taxon>Suessiales</taxon>
        <taxon>Symbiodiniaceae</taxon>
        <taxon>Symbiodinium</taxon>
    </lineage>
</organism>
<proteinExistence type="predicted"/>
<dbReference type="EMBL" id="LSRX01001534">
    <property type="protein sequence ID" value="OLP79023.1"/>
    <property type="molecule type" value="Genomic_DNA"/>
</dbReference>
<feature type="repeat" description="ANK" evidence="3">
    <location>
        <begin position="827"/>
        <end position="856"/>
    </location>
</feature>
<keyword evidence="6" id="KW-1185">Reference proteome</keyword>
<evidence type="ECO:0000256" key="2">
    <source>
        <dbReference type="ARBA" id="ARBA00023043"/>
    </source>
</evidence>
<sequence>MRTLLVVTFVLTYLSLPLPWQTLQQGNVNSKSLRTDWGGLRKRWRGTEGGWIWLNFAPKNHSNTGSFGWSTVTDLTACGRTSKAGRQSGNPSELLRLGCWLLRFTMLSWGCRRVAEERWQEKAAECSNSRRALPTKEARKAAARGFSLDDLIEWVAKDGSRRYSVRLAAGEPSAGAVAAAFLVAEAALPADAVHKVQEARGNFALSNRAFVEQVHSFATERSRSRSELRRRADVSETNGVVVEVFPVHACVSKSTGHEQPPIHIWCRSHIAASRPERWLPCKPASTFCRRCRRAKMGTTWAGVHLGEIRAEVQEPMSSGGLPMKFPMWLIPGSVLARLEHPLLPHETLLQQGKLVRWEPGHPRKVVFISHEWLGTYHPDPDFKQFKVLQLALENLRKGLARVRKDTVSELLRIPLPMPSDAEQRNCLDWDFWYDYISCPQLSVASDMEVTMEEMSASKGELADAIASIPAYCDKADYTIVLAPSLLHNETQKVLSTSSWGSRGWCRAERTATVFSAGRKALLVVSSPTRMAISAGPEWVTSWPGQGRFTVEEDRKVLQELTGELLATKCSNLLNSGQSHWRFYQALKPKARGKAEFLNEDLDHFLARYSLLDASSAVEGMTPLMLASLEGNISVMRELMKSKAEVDERISWRLPEAHIDGTVVTALSLAASLSSKEAVLALLDARASLDLPSGISGAGVVVQAAYFGNASVLGTLIERRGDMNHPTNLGGNALLAAAGASNVDCTRILLEQRADPNFMNYIGSTALSFSCLFNTDAGHAELLLLARADPNLRGLAKNCLWATVCWACQKTIQMGNATSIHWNIALSNGGTPLHVAALNGNLQVAMLLMEHDADVEATWGDTLLTPLDLAKNHDHQDLVACLEAEQRLRRDVHVYETQRV</sequence>
<dbReference type="InterPro" id="IPR002110">
    <property type="entry name" value="Ankyrin_rpt"/>
</dbReference>
<dbReference type="SUPFAM" id="SSF48403">
    <property type="entry name" value="Ankyrin repeat"/>
    <property type="match status" value="1"/>
</dbReference>
<evidence type="ECO:0000256" key="3">
    <source>
        <dbReference type="PROSITE-ProRule" id="PRU00023"/>
    </source>
</evidence>
<evidence type="ECO:0000256" key="4">
    <source>
        <dbReference type="SAM" id="SignalP"/>
    </source>
</evidence>
<keyword evidence="1" id="KW-0677">Repeat</keyword>
<dbReference type="PROSITE" id="PS50297">
    <property type="entry name" value="ANK_REP_REGION"/>
    <property type="match status" value="2"/>
</dbReference>
<feature type="chain" id="PRO_5012615795" evidence="4">
    <location>
        <begin position="18"/>
        <end position="899"/>
    </location>
</feature>
<dbReference type="AlphaFoldDB" id="A0A1Q9C7U7"/>
<keyword evidence="5" id="KW-0813">Transport</keyword>
<dbReference type="InterPro" id="IPR036770">
    <property type="entry name" value="Ankyrin_rpt-contain_sf"/>
</dbReference>
<comment type="caution">
    <text evidence="5">The sequence shown here is derived from an EMBL/GenBank/DDBJ whole genome shotgun (WGS) entry which is preliminary data.</text>
</comment>
<name>A0A1Q9C7U7_SYMMI</name>
<evidence type="ECO:0000313" key="6">
    <source>
        <dbReference type="Proteomes" id="UP000186817"/>
    </source>
</evidence>